<feature type="non-terminal residue" evidence="1">
    <location>
        <position position="1"/>
    </location>
</feature>
<proteinExistence type="predicted"/>
<dbReference type="InterPro" id="IPR011044">
    <property type="entry name" value="Quino_amine_DH_bsu"/>
</dbReference>
<dbReference type="EMBL" id="FRAU01000006">
    <property type="protein sequence ID" value="SHK81730.1"/>
    <property type="molecule type" value="Genomic_DNA"/>
</dbReference>
<keyword evidence="2" id="KW-1185">Reference proteome</keyword>
<dbReference type="AlphaFoldDB" id="A0A1M6VJR0"/>
<evidence type="ECO:0000313" key="2">
    <source>
        <dbReference type="Proteomes" id="UP000185812"/>
    </source>
</evidence>
<dbReference type="SUPFAM" id="SSF50969">
    <property type="entry name" value="YVTN repeat-like/Quinoprotein amine dehydrogenase"/>
    <property type="match status" value="1"/>
</dbReference>
<accession>A0A1M6VJR0</accession>
<dbReference type="RefSeq" id="WP_178139410.1">
    <property type="nucleotide sequence ID" value="NZ_FRAU01000005.1"/>
</dbReference>
<reference evidence="2" key="1">
    <citation type="submission" date="2016-11" db="EMBL/GenBank/DDBJ databases">
        <authorList>
            <person name="Varghese N."/>
            <person name="Submissions S."/>
        </authorList>
    </citation>
    <scope>NUCLEOTIDE SEQUENCE [LARGE SCALE GENOMIC DNA]</scope>
    <source>
        <strain evidence="2">DSM 22212</strain>
    </source>
</reference>
<evidence type="ECO:0000313" key="1">
    <source>
        <dbReference type="EMBL" id="SHK81730.1"/>
    </source>
</evidence>
<organism evidence="1 2">
    <name type="scientific">Rhodothermus profundi</name>
    <dbReference type="NCBI Taxonomy" id="633813"/>
    <lineage>
        <taxon>Bacteria</taxon>
        <taxon>Pseudomonadati</taxon>
        <taxon>Rhodothermota</taxon>
        <taxon>Rhodothermia</taxon>
        <taxon>Rhodothermales</taxon>
        <taxon>Rhodothermaceae</taxon>
        <taxon>Rhodothermus</taxon>
    </lineage>
</organism>
<dbReference type="Proteomes" id="UP000185812">
    <property type="component" value="Unassembled WGS sequence"/>
</dbReference>
<protein>
    <submittedName>
        <fullName evidence="1">Uncharacterized protein</fullName>
    </submittedName>
</protein>
<gene>
    <name evidence="1" type="ORF">SAMN04488087_2070</name>
</gene>
<sequence>LQQNAAVLARGTLDGLRVQATPVRIEGLTLTQKSSLAMAAQRGALVVFEPLGLQQGRLRYYDPEGRLRWEQTLPMMFREDEAWGTWLAISEDGRRVVLYEWRGESWSARAVLDETGRVLGEWIAELHMAPSGRYFYGASRFRFFDAELRPLALGLEEAFGIKAGEGRVAQYRVFRGDRLVALVKPSRSEPLTLFVYDLTQRRVLFRRALSSNFHLKLREERADLRGSTFVVSIVRWMQRGVLLWIVDLETGQVREQVIRRFHHLLLSEDGRFVVVGDLVREGGKSVNYVRLIEVRTGQEQGPYRIEGGMKYPRWCWVEGGEVRLYGWLPERVPDRELVVLRGGKVVGHMYGWFGRGLSFGYVPVGVASKAVVLQQVTLTR</sequence>
<name>A0A1M6VJR0_9BACT</name>